<evidence type="ECO:0000313" key="3">
    <source>
        <dbReference type="Proteomes" id="UP000271087"/>
    </source>
</evidence>
<dbReference type="STRING" id="42157.A0A182E3B9"/>
<feature type="compositionally biased region" description="Polar residues" evidence="1">
    <location>
        <begin position="579"/>
        <end position="593"/>
    </location>
</feature>
<reference evidence="2 3" key="2">
    <citation type="submission" date="2018-08" db="EMBL/GenBank/DDBJ databases">
        <authorList>
            <person name="Laetsch R D."/>
            <person name="Stevens L."/>
            <person name="Kumar S."/>
            <person name="Blaxter L. M."/>
        </authorList>
    </citation>
    <scope>NUCLEOTIDE SEQUENCE [LARGE SCALE GENOMIC DNA]</scope>
</reference>
<name>A0A182E3B9_ONCOC</name>
<organism evidence="4">
    <name type="scientific">Onchocerca ochengi</name>
    <name type="common">Filarial nematode worm</name>
    <dbReference type="NCBI Taxonomy" id="42157"/>
    <lineage>
        <taxon>Eukaryota</taxon>
        <taxon>Metazoa</taxon>
        <taxon>Ecdysozoa</taxon>
        <taxon>Nematoda</taxon>
        <taxon>Chromadorea</taxon>
        <taxon>Rhabditida</taxon>
        <taxon>Spirurina</taxon>
        <taxon>Spiruromorpha</taxon>
        <taxon>Filarioidea</taxon>
        <taxon>Onchocercidae</taxon>
        <taxon>Onchocerca</taxon>
    </lineage>
</organism>
<gene>
    <name evidence="2" type="ORF">NOO_LOCUS2474</name>
</gene>
<dbReference type="Proteomes" id="UP000271087">
    <property type="component" value="Unassembled WGS sequence"/>
</dbReference>
<dbReference type="OrthoDB" id="5798599at2759"/>
<protein>
    <submittedName>
        <fullName evidence="4">BEN domain-containing protein</fullName>
    </submittedName>
</protein>
<dbReference type="WBParaSite" id="nOo.2.0.1.t02474-RA">
    <property type="protein sequence ID" value="nOo.2.0.1.t02474-RA"/>
    <property type="gene ID" value="nOo.2.0.1.g02474"/>
</dbReference>
<accession>A0A182E3B9</accession>
<evidence type="ECO:0000313" key="2">
    <source>
        <dbReference type="EMBL" id="VDK66383.1"/>
    </source>
</evidence>
<evidence type="ECO:0000256" key="1">
    <source>
        <dbReference type="SAM" id="MobiDB-lite"/>
    </source>
</evidence>
<keyword evidence="3" id="KW-1185">Reference proteome</keyword>
<sequence>MSSNQPDCLTSLVSYVPDLNFGLNLPSTGVANQFGISTTNQKQQSVSLLPEQLIPLESISARIDCNYNCIPLRRTSPQPLRSALKKTLLTKPCNGGEEKFKVRDSEEKQIFNPKHSTETETKAEKPQPLPARLLQKKKTVAFGRTVNVSQTIEGTSRAHRKFSVVSNSQKKKFSKMATTDQNARSLDEFGKLKEEVYKMQLKIDELTKLKEEVHDMQLKDLERSDQLLQLTKTMKKILGGLAQFNILSNDNNEDSKMHEKKVEAEMRYRDKENILPNKKYVSKYPTEGDEKSPTVHGELFADATEKIGSSKEDLKWAIMKRKYAENEEFKRLVDEAIMKCGGDESLDIFASDQNKGDTSRFRVRSLWKKKPQPNSPVIRSTTRVTKQMTVEQIGRCGNSPVSCAFSYDSEKYLARHGIIPELSDDDEVEHKMACGKQLDPSVQSYYYPGNSVTYYSKNTKGSNIPLKDGSCLDLSRNHTSHSNYREERRYYREEKLPRAVSNKINYQVDQFDTDDDEDVNSMIVINDVLEVQDHCETGVKIRSPQDTKGWKVSDLESNSDHGFQHDLEAPSKKMDDFADQSSETDYNIDLNSD</sequence>
<reference evidence="4" key="1">
    <citation type="submission" date="2016-06" db="UniProtKB">
        <authorList>
            <consortium name="WormBaseParasite"/>
        </authorList>
    </citation>
    <scope>IDENTIFICATION</scope>
</reference>
<feature type="region of interest" description="Disordered" evidence="1">
    <location>
        <begin position="546"/>
        <end position="593"/>
    </location>
</feature>
<dbReference type="AlphaFoldDB" id="A0A182E3B9"/>
<feature type="compositionally biased region" description="Basic and acidic residues" evidence="1">
    <location>
        <begin position="96"/>
        <end position="125"/>
    </location>
</feature>
<dbReference type="EMBL" id="UYRW01000392">
    <property type="protein sequence ID" value="VDK66383.1"/>
    <property type="molecule type" value="Genomic_DNA"/>
</dbReference>
<feature type="compositionally biased region" description="Basic and acidic residues" evidence="1">
    <location>
        <begin position="546"/>
        <end position="576"/>
    </location>
</feature>
<feature type="region of interest" description="Disordered" evidence="1">
    <location>
        <begin position="95"/>
        <end position="130"/>
    </location>
</feature>
<proteinExistence type="predicted"/>
<evidence type="ECO:0000313" key="4">
    <source>
        <dbReference type="WBParaSite" id="nOo.2.0.1.t02474-RA"/>
    </source>
</evidence>